<accession>A0A7N0V1H8</accession>
<name>A0A7N0V1H8_KALFE</name>
<protein>
    <submittedName>
        <fullName evidence="2">Uncharacterized protein</fullName>
    </submittedName>
</protein>
<keyword evidence="3" id="KW-1185">Reference proteome</keyword>
<proteinExistence type="predicted"/>
<keyword evidence="1" id="KW-1133">Transmembrane helix</keyword>
<organism evidence="2 3">
    <name type="scientific">Kalanchoe fedtschenkoi</name>
    <name type="common">Lavender scallops</name>
    <name type="synonym">South American air plant</name>
    <dbReference type="NCBI Taxonomy" id="63787"/>
    <lineage>
        <taxon>Eukaryota</taxon>
        <taxon>Viridiplantae</taxon>
        <taxon>Streptophyta</taxon>
        <taxon>Embryophyta</taxon>
        <taxon>Tracheophyta</taxon>
        <taxon>Spermatophyta</taxon>
        <taxon>Magnoliopsida</taxon>
        <taxon>eudicotyledons</taxon>
        <taxon>Gunneridae</taxon>
        <taxon>Pentapetalae</taxon>
        <taxon>Saxifragales</taxon>
        <taxon>Crassulaceae</taxon>
        <taxon>Kalanchoe</taxon>
    </lineage>
</organism>
<dbReference type="AlphaFoldDB" id="A0A7N0V1H8"/>
<keyword evidence="1" id="KW-0472">Membrane</keyword>
<dbReference type="Proteomes" id="UP000594263">
    <property type="component" value="Unplaced"/>
</dbReference>
<evidence type="ECO:0000256" key="1">
    <source>
        <dbReference type="SAM" id="Phobius"/>
    </source>
</evidence>
<feature type="transmembrane region" description="Helical" evidence="1">
    <location>
        <begin position="51"/>
        <end position="73"/>
    </location>
</feature>
<dbReference type="EnsemblPlants" id="Kaladp0094s0106.1.v1.1">
    <property type="protein sequence ID" value="Kaladp0094s0106.1.v1.1.CDS.1"/>
    <property type="gene ID" value="Kaladp0094s0106.v1.1"/>
</dbReference>
<sequence length="74" mass="8169">MVKVTEATSSLGLHINGLTLVMALSMQIVPVLDSPTGVIRINNFMFPLHPSVLFCCNFFPSFVLYLLSFPVLLL</sequence>
<evidence type="ECO:0000313" key="3">
    <source>
        <dbReference type="Proteomes" id="UP000594263"/>
    </source>
</evidence>
<feature type="transmembrane region" description="Helical" evidence="1">
    <location>
        <begin position="12"/>
        <end position="31"/>
    </location>
</feature>
<reference evidence="2" key="1">
    <citation type="submission" date="2021-01" db="UniProtKB">
        <authorList>
            <consortium name="EnsemblPlants"/>
        </authorList>
    </citation>
    <scope>IDENTIFICATION</scope>
</reference>
<keyword evidence="1" id="KW-0812">Transmembrane</keyword>
<evidence type="ECO:0000313" key="2">
    <source>
        <dbReference type="EnsemblPlants" id="Kaladp0094s0106.1.v1.1.CDS.1"/>
    </source>
</evidence>
<dbReference type="Gramene" id="Kaladp0094s0106.1.v1.1">
    <property type="protein sequence ID" value="Kaladp0094s0106.1.v1.1.CDS.1"/>
    <property type="gene ID" value="Kaladp0094s0106.v1.1"/>
</dbReference>